<feature type="compositionally biased region" description="Basic and acidic residues" evidence="1">
    <location>
        <begin position="14"/>
        <end position="27"/>
    </location>
</feature>
<dbReference type="RefSeq" id="WP_107036983.1">
    <property type="nucleotide sequence ID" value="NZ_CP098825.1"/>
</dbReference>
<evidence type="ECO:0000256" key="1">
    <source>
        <dbReference type="SAM" id="MobiDB-lite"/>
    </source>
</evidence>
<dbReference type="AlphaFoldDB" id="A0A2V1IQI1"/>
<evidence type="ECO:0000313" key="2">
    <source>
        <dbReference type="EMBL" id="PWB05866.1"/>
    </source>
</evidence>
<feature type="region of interest" description="Disordered" evidence="1">
    <location>
        <begin position="14"/>
        <end position="37"/>
    </location>
</feature>
<dbReference type="GeneID" id="93423715"/>
<proteinExistence type="predicted"/>
<gene>
    <name evidence="2" type="ORF">C5O25_12155</name>
</gene>
<protein>
    <submittedName>
        <fullName evidence="2">Uncharacterized protein</fullName>
    </submittedName>
</protein>
<reference evidence="3" key="1">
    <citation type="submission" date="2018-02" db="EMBL/GenBank/DDBJ databases">
        <authorList>
            <person name="Clavel T."/>
            <person name="Strowig T."/>
        </authorList>
    </citation>
    <scope>NUCLEOTIDE SEQUENCE [LARGE SCALE GENOMIC DNA]</scope>
    <source>
        <strain evidence="3">DSM 100764</strain>
    </source>
</reference>
<evidence type="ECO:0000313" key="3">
    <source>
        <dbReference type="Proteomes" id="UP000244925"/>
    </source>
</evidence>
<dbReference type="Proteomes" id="UP000244925">
    <property type="component" value="Unassembled WGS sequence"/>
</dbReference>
<comment type="caution">
    <text evidence="2">The sequence shown here is derived from an EMBL/GenBank/DDBJ whole genome shotgun (WGS) entry which is preliminary data.</text>
</comment>
<keyword evidence="3" id="KW-1185">Reference proteome</keyword>
<accession>A0A2V1IQI1</accession>
<sequence length="59" mass="6718">MAMTIKTSPELWGEDARIFTEEAERNGKLPTPKLSESQRKVLSTMLESAKNIIFPPRKN</sequence>
<name>A0A2V1IQI1_9BACT</name>
<dbReference type="EMBL" id="PUBV01000049">
    <property type="protein sequence ID" value="PWB05866.1"/>
    <property type="molecule type" value="Genomic_DNA"/>
</dbReference>
<organism evidence="2 3">
    <name type="scientific">Paramuribaculum intestinale</name>
    <dbReference type="NCBI Taxonomy" id="2094151"/>
    <lineage>
        <taxon>Bacteria</taxon>
        <taxon>Pseudomonadati</taxon>
        <taxon>Bacteroidota</taxon>
        <taxon>Bacteroidia</taxon>
        <taxon>Bacteroidales</taxon>
        <taxon>Muribaculaceae</taxon>
        <taxon>Paramuribaculum</taxon>
    </lineage>
</organism>